<accession>A0A8D5G2Z7</accession>
<keyword evidence="5" id="KW-1185">Reference proteome</keyword>
<sequence>MKLLKFCGAFLILTCLYQTANAGPFLDKLKARMAERQQGTEADDGGMGSSQSFTLPAGATLKSDIPYGSDKAQRMDVYIPQNAQNAPVIFMVHGGGWKRGDKAMNRVVENKVNRWLPKGIIFVSTNYRMLPDADPLVQANDVALALAKAQSLAASWGGDSKRFVIMGHSAGAHLVALITASPSIAKQQGAQPWLGTVMLDSAGYDIEKVMTSKHMGLYDNAFGTDTSFWHKASPSDQMTQKTVPMLAVCSTQRKDQPCPKQAQPFVDKAVALGTKASTLPEALSHGEINENLGLPSDYTDQVEKFMRYLGLSL</sequence>
<evidence type="ECO:0000259" key="3">
    <source>
        <dbReference type="Pfam" id="PF20434"/>
    </source>
</evidence>
<dbReference type="InterPro" id="IPR049492">
    <property type="entry name" value="BD-FAE-like_dom"/>
</dbReference>
<evidence type="ECO:0000313" key="4">
    <source>
        <dbReference type="EMBL" id="BCM24750.1"/>
    </source>
</evidence>
<dbReference type="PANTHER" id="PTHR48081:SF33">
    <property type="entry name" value="KYNURENINE FORMAMIDASE"/>
    <property type="match status" value="1"/>
</dbReference>
<dbReference type="Proteomes" id="UP000826722">
    <property type="component" value="Chromosome"/>
</dbReference>
<dbReference type="AlphaFoldDB" id="A0A8D5G2Z7"/>
<gene>
    <name evidence="4" type="ORF">ZMTM_10090</name>
</gene>
<dbReference type="InterPro" id="IPR050300">
    <property type="entry name" value="GDXG_lipolytic_enzyme"/>
</dbReference>
<keyword evidence="1" id="KW-0378">Hydrolase</keyword>
<feature type="domain" description="BD-FAE-like" evidence="3">
    <location>
        <begin position="75"/>
        <end position="183"/>
    </location>
</feature>
<dbReference type="SUPFAM" id="SSF53474">
    <property type="entry name" value="alpha/beta-Hydrolases"/>
    <property type="match status" value="1"/>
</dbReference>
<keyword evidence="2" id="KW-0732">Signal</keyword>
<dbReference type="Gene3D" id="3.40.50.1820">
    <property type="entry name" value="alpha/beta hydrolase"/>
    <property type="match status" value="1"/>
</dbReference>
<dbReference type="RefSeq" id="WP_221765247.1">
    <property type="nucleotide sequence ID" value="NZ_AP024110.1"/>
</dbReference>
<name>A0A8D5G2Z7_9PROT</name>
<feature type="signal peptide" evidence="2">
    <location>
        <begin position="1"/>
        <end position="22"/>
    </location>
</feature>
<dbReference type="GO" id="GO:0016787">
    <property type="term" value="F:hydrolase activity"/>
    <property type="evidence" value="ECO:0007669"/>
    <property type="project" value="UniProtKB-KW"/>
</dbReference>
<evidence type="ECO:0000256" key="1">
    <source>
        <dbReference type="ARBA" id="ARBA00022801"/>
    </source>
</evidence>
<dbReference type="EMBL" id="AP024110">
    <property type="protein sequence ID" value="BCM24750.1"/>
    <property type="molecule type" value="Genomic_DNA"/>
</dbReference>
<organism evidence="4 5">
    <name type="scientific">Methyloradius palustris</name>
    <dbReference type="NCBI Taxonomy" id="2778876"/>
    <lineage>
        <taxon>Bacteria</taxon>
        <taxon>Pseudomonadati</taxon>
        <taxon>Pseudomonadota</taxon>
        <taxon>Betaproteobacteria</taxon>
        <taxon>Nitrosomonadales</taxon>
        <taxon>Methylophilaceae</taxon>
        <taxon>Methyloradius</taxon>
    </lineage>
</organism>
<dbReference type="Pfam" id="PF20434">
    <property type="entry name" value="BD-FAE"/>
    <property type="match status" value="1"/>
</dbReference>
<evidence type="ECO:0000256" key="2">
    <source>
        <dbReference type="SAM" id="SignalP"/>
    </source>
</evidence>
<protein>
    <recommendedName>
        <fullName evidence="3">BD-FAE-like domain-containing protein</fullName>
    </recommendedName>
</protein>
<dbReference type="InterPro" id="IPR029058">
    <property type="entry name" value="AB_hydrolase_fold"/>
</dbReference>
<dbReference type="PANTHER" id="PTHR48081">
    <property type="entry name" value="AB HYDROLASE SUPERFAMILY PROTEIN C4A8.06C"/>
    <property type="match status" value="1"/>
</dbReference>
<evidence type="ECO:0000313" key="5">
    <source>
        <dbReference type="Proteomes" id="UP000826722"/>
    </source>
</evidence>
<feature type="chain" id="PRO_5034723218" description="BD-FAE-like domain-containing protein" evidence="2">
    <location>
        <begin position="23"/>
        <end position="313"/>
    </location>
</feature>
<dbReference type="KEGG" id="mpau:ZMTM_10090"/>
<reference evidence="4" key="1">
    <citation type="journal article" date="2021" name="Arch. Microbiol.">
        <title>Methyloradius palustris gen. nov., sp. nov., a methanol-oxidizing bacterium isolated from snow.</title>
        <authorList>
            <person name="Miyadera T."/>
            <person name="Kojima H."/>
            <person name="Fukui M."/>
        </authorList>
    </citation>
    <scope>NUCLEOTIDE SEQUENCE</scope>
    <source>
        <strain evidence="4">Zm11</strain>
    </source>
</reference>
<proteinExistence type="predicted"/>